<accession>A0A2T4Z8T8</accession>
<comment type="pathway">
    <text evidence="1 13">Amino-acid biosynthesis; L-threonine biosynthesis; L-threonine from L-aspartate: step 4/5.</text>
</comment>
<evidence type="ECO:0000259" key="14">
    <source>
        <dbReference type="Pfam" id="PF00288"/>
    </source>
</evidence>
<dbReference type="PROSITE" id="PS00627">
    <property type="entry name" value="GHMP_KINASES_ATP"/>
    <property type="match status" value="1"/>
</dbReference>
<dbReference type="HAMAP" id="MF_00384">
    <property type="entry name" value="Homoser_kinase"/>
    <property type="match status" value="1"/>
</dbReference>
<proteinExistence type="inferred from homology"/>
<evidence type="ECO:0000313" key="17">
    <source>
        <dbReference type="Proteomes" id="UP000241639"/>
    </source>
</evidence>
<dbReference type="Pfam" id="PF08544">
    <property type="entry name" value="GHMP_kinases_C"/>
    <property type="match status" value="1"/>
</dbReference>
<evidence type="ECO:0000256" key="10">
    <source>
        <dbReference type="ARBA" id="ARBA00022840"/>
    </source>
</evidence>
<evidence type="ECO:0000256" key="6">
    <source>
        <dbReference type="ARBA" id="ARBA00022679"/>
    </source>
</evidence>
<name>A0A2T4Z8T8_9BACL</name>
<dbReference type="EC" id="2.7.1.39" evidence="3 13"/>
<keyword evidence="7 13" id="KW-0791">Threonine biosynthesis</keyword>
<evidence type="ECO:0000256" key="5">
    <source>
        <dbReference type="ARBA" id="ARBA00022605"/>
    </source>
</evidence>
<feature type="binding site" evidence="13">
    <location>
        <begin position="87"/>
        <end position="97"/>
    </location>
    <ligand>
        <name>ATP</name>
        <dbReference type="ChEBI" id="CHEBI:30616"/>
    </ligand>
</feature>
<keyword evidence="13" id="KW-0963">Cytoplasm</keyword>
<dbReference type="PANTHER" id="PTHR20861:SF1">
    <property type="entry name" value="HOMOSERINE KINASE"/>
    <property type="match status" value="1"/>
</dbReference>
<evidence type="ECO:0000256" key="13">
    <source>
        <dbReference type="HAMAP-Rule" id="MF_00384"/>
    </source>
</evidence>
<keyword evidence="10 13" id="KW-0067">ATP-binding</keyword>
<reference evidence="16 17" key="1">
    <citation type="submission" date="2018-04" db="EMBL/GenBank/DDBJ databases">
        <title>Genomic Encyclopedia of Archaeal and Bacterial Type Strains, Phase II (KMG-II): from individual species to whole genera.</title>
        <authorList>
            <person name="Goeker M."/>
        </authorList>
    </citation>
    <scope>NUCLEOTIDE SEQUENCE [LARGE SCALE GENOMIC DNA]</scope>
    <source>
        <strain evidence="16 17">DSM 45169</strain>
    </source>
</reference>
<evidence type="ECO:0000256" key="1">
    <source>
        <dbReference type="ARBA" id="ARBA00005015"/>
    </source>
</evidence>
<feature type="domain" description="GHMP kinase C-terminal" evidence="15">
    <location>
        <begin position="214"/>
        <end position="268"/>
    </location>
</feature>
<comment type="subcellular location">
    <subcellularLocation>
        <location evidence="13">Cytoplasm</location>
    </subcellularLocation>
</comment>
<feature type="domain" description="GHMP kinase N-terminal" evidence="14">
    <location>
        <begin position="58"/>
        <end position="140"/>
    </location>
</feature>
<evidence type="ECO:0000256" key="2">
    <source>
        <dbReference type="ARBA" id="ARBA00007370"/>
    </source>
</evidence>
<dbReference type="AlphaFoldDB" id="A0A2T4Z8T8"/>
<evidence type="ECO:0000313" key="16">
    <source>
        <dbReference type="EMBL" id="PTM58297.1"/>
    </source>
</evidence>
<evidence type="ECO:0000256" key="9">
    <source>
        <dbReference type="ARBA" id="ARBA00022777"/>
    </source>
</evidence>
<dbReference type="PRINTS" id="PR00958">
    <property type="entry name" value="HOMSERKINASE"/>
</dbReference>
<protein>
    <recommendedName>
        <fullName evidence="4 13">Homoserine kinase</fullName>
        <shortName evidence="13">HK</shortName>
        <shortName evidence="13">HSK</shortName>
        <ecNumber evidence="3 13">2.7.1.39</ecNumber>
    </recommendedName>
</protein>
<dbReference type="NCBIfam" id="TIGR00191">
    <property type="entry name" value="thrB"/>
    <property type="match status" value="1"/>
</dbReference>
<organism evidence="16 17">
    <name type="scientific">Desmospora activa DSM 45169</name>
    <dbReference type="NCBI Taxonomy" id="1121389"/>
    <lineage>
        <taxon>Bacteria</taxon>
        <taxon>Bacillati</taxon>
        <taxon>Bacillota</taxon>
        <taxon>Bacilli</taxon>
        <taxon>Bacillales</taxon>
        <taxon>Thermoactinomycetaceae</taxon>
        <taxon>Desmospora</taxon>
    </lineage>
</organism>
<dbReference type="SUPFAM" id="SSF54211">
    <property type="entry name" value="Ribosomal protein S5 domain 2-like"/>
    <property type="match status" value="1"/>
</dbReference>
<keyword evidence="5 13" id="KW-0028">Amino-acid biosynthesis</keyword>
<evidence type="ECO:0000256" key="8">
    <source>
        <dbReference type="ARBA" id="ARBA00022741"/>
    </source>
</evidence>
<dbReference type="InterPro" id="IPR020568">
    <property type="entry name" value="Ribosomal_Su5_D2-typ_SF"/>
</dbReference>
<dbReference type="Pfam" id="PF00288">
    <property type="entry name" value="GHMP_kinases_N"/>
    <property type="match status" value="1"/>
</dbReference>
<sequence>MRPFEVRVPGSTANLGSGFDSIGMAIDRWLTLRFAPAPGPQVVVVDRHLQELADDGENLILQVMADCFAEVKQPLPGFRVEVSSDIPLARGLGSSAAAIVGGLVAANHLLGQRWDQDALFRRAVQWEGHPDNVGPSLFGGVMIASWDGERLDYVTAPAPTFPLVAAVPRLPLKTEKARQVLPDTLSHREAVLGSSRANLLVAALLTEKREVLATGLKDCFHQPYREHLVPGLKEALAEVAHHGGIGAFLSGAGPTVMAFADDPDRVCSFLDDTFAAVGVKADVFPLAAVATGAVIRLTSMEDRSTLCGNIKGENR</sequence>
<keyword evidence="6 13" id="KW-0808">Transferase</keyword>
<evidence type="ECO:0000256" key="4">
    <source>
        <dbReference type="ARBA" id="ARBA00017858"/>
    </source>
</evidence>
<comment type="similarity">
    <text evidence="2 13">Belongs to the GHMP kinase family. Homoserine kinase subfamily.</text>
</comment>
<dbReference type="RefSeq" id="WP_170105150.1">
    <property type="nucleotide sequence ID" value="NZ_PZZP01000001.1"/>
</dbReference>
<dbReference type="Gene3D" id="3.30.230.10">
    <property type="match status" value="1"/>
</dbReference>
<dbReference type="Proteomes" id="UP000241639">
    <property type="component" value="Unassembled WGS sequence"/>
</dbReference>
<gene>
    <name evidence="13" type="primary">thrB</name>
    <name evidence="16" type="ORF">C8J48_0878</name>
</gene>
<dbReference type="SUPFAM" id="SSF55060">
    <property type="entry name" value="GHMP Kinase, C-terminal domain"/>
    <property type="match status" value="1"/>
</dbReference>
<dbReference type="InterPro" id="IPR014721">
    <property type="entry name" value="Ribsml_uS5_D2-typ_fold_subgr"/>
</dbReference>
<keyword evidence="17" id="KW-1185">Reference proteome</keyword>
<dbReference type="GO" id="GO:0004413">
    <property type="term" value="F:homoserine kinase activity"/>
    <property type="evidence" value="ECO:0007669"/>
    <property type="project" value="UniProtKB-UniRule"/>
</dbReference>
<evidence type="ECO:0000256" key="7">
    <source>
        <dbReference type="ARBA" id="ARBA00022697"/>
    </source>
</evidence>
<comment type="function">
    <text evidence="12 13">Catalyzes the ATP-dependent phosphorylation of L-homoserine to L-homoserine phosphate.</text>
</comment>
<comment type="caution">
    <text evidence="16">The sequence shown here is derived from an EMBL/GenBank/DDBJ whole genome shotgun (WGS) entry which is preliminary data.</text>
</comment>
<dbReference type="UniPathway" id="UPA00050">
    <property type="reaction ID" value="UER00064"/>
</dbReference>
<dbReference type="PANTHER" id="PTHR20861">
    <property type="entry name" value="HOMOSERINE/4-DIPHOSPHOCYTIDYL-2-C-METHYL-D-ERYTHRITOL KINASE"/>
    <property type="match status" value="1"/>
</dbReference>
<dbReference type="InterPro" id="IPR000870">
    <property type="entry name" value="Homoserine_kinase"/>
</dbReference>
<evidence type="ECO:0000256" key="12">
    <source>
        <dbReference type="ARBA" id="ARBA00049954"/>
    </source>
</evidence>
<comment type="catalytic activity">
    <reaction evidence="11 13">
        <text>L-homoserine + ATP = O-phospho-L-homoserine + ADP + H(+)</text>
        <dbReference type="Rhea" id="RHEA:13985"/>
        <dbReference type="ChEBI" id="CHEBI:15378"/>
        <dbReference type="ChEBI" id="CHEBI:30616"/>
        <dbReference type="ChEBI" id="CHEBI:57476"/>
        <dbReference type="ChEBI" id="CHEBI:57590"/>
        <dbReference type="ChEBI" id="CHEBI:456216"/>
        <dbReference type="EC" id="2.7.1.39"/>
    </reaction>
</comment>
<keyword evidence="9 13" id="KW-0418">Kinase</keyword>
<keyword evidence="8 13" id="KW-0547">Nucleotide-binding</keyword>
<evidence type="ECO:0000256" key="11">
    <source>
        <dbReference type="ARBA" id="ARBA00049375"/>
    </source>
</evidence>
<dbReference type="InterPro" id="IPR006204">
    <property type="entry name" value="GHMP_kinase_N_dom"/>
</dbReference>
<dbReference type="InterPro" id="IPR013750">
    <property type="entry name" value="GHMP_kinase_C_dom"/>
</dbReference>
<dbReference type="GO" id="GO:0009088">
    <property type="term" value="P:threonine biosynthetic process"/>
    <property type="evidence" value="ECO:0007669"/>
    <property type="project" value="UniProtKB-UniRule"/>
</dbReference>
<dbReference type="GO" id="GO:0005524">
    <property type="term" value="F:ATP binding"/>
    <property type="evidence" value="ECO:0007669"/>
    <property type="project" value="UniProtKB-UniRule"/>
</dbReference>
<evidence type="ECO:0000259" key="15">
    <source>
        <dbReference type="Pfam" id="PF08544"/>
    </source>
</evidence>
<dbReference type="InterPro" id="IPR036554">
    <property type="entry name" value="GHMP_kinase_C_sf"/>
</dbReference>
<dbReference type="GO" id="GO:0005737">
    <property type="term" value="C:cytoplasm"/>
    <property type="evidence" value="ECO:0007669"/>
    <property type="project" value="UniProtKB-SubCell"/>
</dbReference>
<dbReference type="PIRSF" id="PIRSF000676">
    <property type="entry name" value="Homoser_kin"/>
    <property type="match status" value="1"/>
</dbReference>
<dbReference type="InterPro" id="IPR006203">
    <property type="entry name" value="GHMP_knse_ATP-bd_CS"/>
</dbReference>
<dbReference type="EMBL" id="PZZP01000001">
    <property type="protein sequence ID" value="PTM58297.1"/>
    <property type="molecule type" value="Genomic_DNA"/>
</dbReference>
<dbReference type="Gene3D" id="3.30.70.890">
    <property type="entry name" value="GHMP kinase, C-terminal domain"/>
    <property type="match status" value="1"/>
</dbReference>
<evidence type="ECO:0000256" key="3">
    <source>
        <dbReference type="ARBA" id="ARBA00012078"/>
    </source>
</evidence>